<keyword evidence="3" id="KW-0998">Cell outer membrane</keyword>
<evidence type="ECO:0000259" key="5">
    <source>
        <dbReference type="Pfam" id="PF14905"/>
    </source>
</evidence>
<dbReference type="Gene3D" id="2.40.170.20">
    <property type="entry name" value="TonB-dependent receptor, beta-barrel domain"/>
    <property type="match status" value="1"/>
</dbReference>
<dbReference type="SUPFAM" id="SSF49478">
    <property type="entry name" value="Cna protein B-type domain"/>
    <property type="match status" value="1"/>
</dbReference>
<comment type="caution">
    <text evidence="6">The sequence shown here is derived from an EMBL/GenBank/DDBJ whole genome shotgun (WGS) entry which is preliminary data.</text>
</comment>
<accession>A0ABT3IPN3</accession>
<dbReference type="Pfam" id="PF14905">
    <property type="entry name" value="OMP_b-brl_3"/>
    <property type="match status" value="1"/>
</dbReference>
<dbReference type="Proteomes" id="UP001207742">
    <property type="component" value="Unassembled WGS sequence"/>
</dbReference>
<proteinExistence type="predicted"/>
<keyword evidence="6" id="KW-0675">Receptor</keyword>
<dbReference type="InterPro" id="IPR036942">
    <property type="entry name" value="Beta-barrel_TonB_sf"/>
</dbReference>
<feature type="chain" id="PRO_5046468154" evidence="4">
    <location>
        <begin position="20"/>
        <end position="926"/>
    </location>
</feature>
<dbReference type="EMBL" id="JAPDNS010000002">
    <property type="protein sequence ID" value="MCW3485908.1"/>
    <property type="molecule type" value="Genomic_DNA"/>
</dbReference>
<evidence type="ECO:0000313" key="6">
    <source>
        <dbReference type="EMBL" id="MCW3485908.1"/>
    </source>
</evidence>
<evidence type="ECO:0000256" key="3">
    <source>
        <dbReference type="ARBA" id="ARBA00023237"/>
    </source>
</evidence>
<protein>
    <submittedName>
        <fullName evidence="6">TonB-dependent receptor</fullName>
    </submittedName>
</protein>
<evidence type="ECO:0000256" key="2">
    <source>
        <dbReference type="ARBA" id="ARBA00023136"/>
    </source>
</evidence>
<feature type="domain" description="Outer membrane protein beta-barrel" evidence="5">
    <location>
        <begin position="458"/>
        <end position="906"/>
    </location>
</feature>
<dbReference type="SUPFAM" id="SSF56935">
    <property type="entry name" value="Porins"/>
    <property type="match status" value="1"/>
</dbReference>
<keyword evidence="2" id="KW-0472">Membrane</keyword>
<evidence type="ECO:0000313" key="7">
    <source>
        <dbReference type="Proteomes" id="UP001207742"/>
    </source>
</evidence>
<evidence type="ECO:0000256" key="1">
    <source>
        <dbReference type="ARBA" id="ARBA00004442"/>
    </source>
</evidence>
<dbReference type="Pfam" id="PF13620">
    <property type="entry name" value="CarboxypepD_reg"/>
    <property type="match status" value="1"/>
</dbReference>
<dbReference type="RefSeq" id="WP_264732725.1">
    <property type="nucleotide sequence ID" value="NZ_JAPDNR010000001.1"/>
</dbReference>
<sequence length="926" mass="103409">MKKVLAFIICITITHCCYAQQAAIKGSVLDTLNHVKLSQTVVALLYAKDSTLYKFTRTNENGQFELNGLTGGRYLLMVTYPAFADYVEPLQLTDTSVLHFNKIMLTLKSRLLQEVVIQQKVAAIKIKGDTTEFNAASYKTQPNATVEDLLKKLPGIQVNNKGQITAQGEKVKKILVDGEEFFGDDPTLTTRNLRADMIDKVQLYDKKSDQAAFTGIDDGEKSKTINLQLREDKKKGYFGKIEAGAGTGGFYDNQAMVNLFRKKQKMAVYGIVSNTGKTGLNWDEREKFGLGNVGGSGFTEDGGIEIGGQIDDQEGWDGQYISEGYPLVQTGGLFYSKKWNQDKNNFTGSYKTLKMYVDGSNNSTTQYILPDTVYYNNVSRQFNNSILRNRASGNYEVQIDSSSSIKLMVDGGLDHKLTNGSYESVFLGGDSALVNSNRRNLSSTADIGSMNSNLLWRKKLKKKGRTISLNLAENYSRNNGNGSLYSEAVFYKGGVPDSLQKTDQYKTSNSETVNVNANLTYSEPLSAAASLIFNYGVNISNNHSNRNSFNRNAAGKYDDRDSLYSNDFAFNMLSHRGGISYGYTKKKIRITLGNNVEFTSYRQQDNYRDISRDRSFVNWYPRASMRYAFSQMKSLSFNFNGNTRQPGINQLQPIRTNDDPLNIYVGNPDLKPSFASSFSLSFNNHKVMEGRSLWVSLNYGTTANDFSERSIIDKNGRRTTQSVNVDGNKNARLGLGMNWELGSSALMLGYDLNGSYSRNTNFINDQLNVTQSNNGGLSVSFIANKEKVYDSYLRVNAAYNSSNSSVQKAIQTNFWTGTLEHNLQLFLPVKLILRSDLVYEIRQKTSVFTSNNNVILWNANISKKLGKKEALELELSVNDLLGQNIGFNRSVNANSVTQNTYSTIGRYGLLSLRWNFNKTGGSTSHE</sequence>
<evidence type="ECO:0000256" key="4">
    <source>
        <dbReference type="SAM" id="SignalP"/>
    </source>
</evidence>
<gene>
    <name evidence="6" type="ORF">OL497_18535</name>
</gene>
<organism evidence="6 7">
    <name type="scientific">Chitinophaga nivalis</name>
    <dbReference type="NCBI Taxonomy" id="2991709"/>
    <lineage>
        <taxon>Bacteria</taxon>
        <taxon>Pseudomonadati</taxon>
        <taxon>Bacteroidota</taxon>
        <taxon>Chitinophagia</taxon>
        <taxon>Chitinophagales</taxon>
        <taxon>Chitinophagaceae</taxon>
        <taxon>Chitinophaga</taxon>
    </lineage>
</organism>
<name>A0ABT3IPN3_9BACT</name>
<feature type="signal peptide" evidence="4">
    <location>
        <begin position="1"/>
        <end position="19"/>
    </location>
</feature>
<comment type="subcellular location">
    <subcellularLocation>
        <location evidence="1">Cell outer membrane</location>
    </subcellularLocation>
</comment>
<dbReference type="InterPro" id="IPR041700">
    <property type="entry name" value="OMP_b-brl_3"/>
</dbReference>
<keyword evidence="4" id="KW-0732">Signal</keyword>
<reference evidence="6 7" key="1">
    <citation type="submission" date="2022-10" db="EMBL/GenBank/DDBJ databases">
        <title>Chitinophaga nivalis PC15 sp. nov., isolated from Pyeongchang county, South Korea.</title>
        <authorList>
            <person name="Trinh H.N."/>
        </authorList>
    </citation>
    <scope>NUCLEOTIDE SEQUENCE [LARGE SCALE GENOMIC DNA]</scope>
    <source>
        <strain evidence="6 7">PC14</strain>
    </source>
</reference>
<keyword evidence="7" id="KW-1185">Reference proteome</keyword>